<reference evidence="3" key="1">
    <citation type="submission" date="2016-11" db="EMBL/GenBank/DDBJ databases">
        <authorList>
            <person name="Varghese N."/>
            <person name="Submissions S."/>
        </authorList>
    </citation>
    <scope>NUCLEOTIDE SEQUENCE [LARGE SCALE GENOMIC DNA]</scope>
    <source>
        <strain evidence="3">DSM 26898</strain>
    </source>
</reference>
<dbReference type="AlphaFoldDB" id="A0A1M4WDC4"/>
<keyword evidence="3" id="KW-1185">Reference proteome</keyword>
<dbReference type="RefSeq" id="WP_072884151.1">
    <property type="nucleotide sequence ID" value="NZ_FQVO01000004.1"/>
</dbReference>
<organism evidence="2 3">
    <name type="scientific">Chryseobacterium takakiae</name>
    <dbReference type="NCBI Taxonomy" id="1302685"/>
    <lineage>
        <taxon>Bacteria</taxon>
        <taxon>Pseudomonadati</taxon>
        <taxon>Bacteroidota</taxon>
        <taxon>Flavobacteriia</taxon>
        <taxon>Flavobacteriales</taxon>
        <taxon>Weeksellaceae</taxon>
        <taxon>Chryseobacterium group</taxon>
        <taxon>Chryseobacterium</taxon>
    </lineage>
</organism>
<evidence type="ECO:0000313" key="2">
    <source>
        <dbReference type="EMBL" id="SHE79224.1"/>
    </source>
</evidence>
<evidence type="ECO:0000256" key="1">
    <source>
        <dbReference type="SAM" id="Coils"/>
    </source>
</evidence>
<gene>
    <name evidence="2" type="ORF">SAMN05444408_104130</name>
</gene>
<evidence type="ECO:0000313" key="3">
    <source>
        <dbReference type="Proteomes" id="UP000184236"/>
    </source>
</evidence>
<dbReference type="OrthoDB" id="1259153at2"/>
<name>A0A1M4WDC4_9FLAO</name>
<sequence length="208" mass="24965">MIFATDYFNHIEDQLPDFNLKLLLNIDDLNNDIFDEVFDVLNPAQQEQYKLFKGSEEAKKYRQERNMKLPYIDFNKLPEKLDNALLQKVMLYQKDGEIRRAIFDALSEDHKTQISQLENKIYEEEKEKKRDLMTEDEKRKEKEWWDKYDADPTPRFMGNLLEPATVYEYILKYGIDPRNGNPETGESFQKKYKYNANGEIIPREKEDN</sequence>
<dbReference type="Proteomes" id="UP000184236">
    <property type="component" value="Unassembled WGS sequence"/>
</dbReference>
<dbReference type="EMBL" id="FQVO01000004">
    <property type="protein sequence ID" value="SHE79224.1"/>
    <property type="molecule type" value="Genomic_DNA"/>
</dbReference>
<protein>
    <submittedName>
        <fullName evidence="2">Uncharacterized protein</fullName>
    </submittedName>
</protein>
<accession>A0A1M4WDC4</accession>
<keyword evidence="1" id="KW-0175">Coiled coil</keyword>
<feature type="coiled-coil region" evidence="1">
    <location>
        <begin position="107"/>
        <end position="139"/>
    </location>
</feature>
<proteinExistence type="predicted"/>